<dbReference type="AlphaFoldDB" id="A0A853CKS1"/>
<dbReference type="Proteomes" id="UP000541969">
    <property type="component" value="Unassembled WGS sequence"/>
</dbReference>
<evidence type="ECO:0000256" key="1">
    <source>
        <dbReference type="SAM" id="Phobius"/>
    </source>
</evidence>
<name>A0A853CKS1_9ACTN</name>
<dbReference type="RefSeq" id="WP_366490150.1">
    <property type="nucleotide sequence ID" value="NZ_JACBZT010000001.1"/>
</dbReference>
<protein>
    <submittedName>
        <fullName evidence="2">MYXO-CTERM domain-containing protein</fullName>
    </submittedName>
</protein>
<keyword evidence="3" id="KW-1185">Reference proteome</keyword>
<keyword evidence="1" id="KW-0472">Membrane</keyword>
<gene>
    <name evidence="2" type="ORF">GGQ55_004803</name>
</gene>
<keyword evidence="1" id="KW-1133">Transmembrane helix</keyword>
<comment type="caution">
    <text evidence="2">The sequence shown here is derived from an EMBL/GenBank/DDBJ whole genome shotgun (WGS) entry which is preliminary data.</text>
</comment>
<accession>A0A853CKS1</accession>
<dbReference type="EMBL" id="JACBZT010000001">
    <property type="protein sequence ID" value="NYJ08525.1"/>
    <property type="molecule type" value="Genomic_DNA"/>
</dbReference>
<proteinExistence type="predicted"/>
<evidence type="ECO:0000313" key="3">
    <source>
        <dbReference type="Proteomes" id="UP000541969"/>
    </source>
</evidence>
<keyword evidence="1" id="KW-0812">Transmembrane</keyword>
<feature type="transmembrane region" description="Helical" evidence="1">
    <location>
        <begin position="35"/>
        <end position="53"/>
    </location>
</feature>
<evidence type="ECO:0000313" key="2">
    <source>
        <dbReference type="EMBL" id="NYJ08525.1"/>
    </source>
</evidence>
<sequence length="63" mass="6694">MFALAVPALLVVLGGYAAGYELWSAVVGNTGAEAAGWVTGVVLLAAVVVGAVRRRRRRSRRRR</sequence>
<organism evidence="2 3">
    <name type="scientific">Petropleomorpha daqingensis</name>
    <dbReference type="NCBI Taxonomy" id="2026353"/>
    <lineage>
        <taxon>Bacteria</taxon>
        <taxon>Bacillati</taxon>
        <taxon>Actinomycetota</taxon>
        <taxon>Actinomycetes</taxon>
        <taxon>Geodermatophilales</taxon>
        <taxon>Geodermatophilaceae</taxon>
        <taxon>Petropleomorpha</taxon>
    </lineage>
</organism>
<reference evidence="2 3" key="1">
    <citation type="submission" date="2020-07" db="EMBL/GenBank/DDBJ databases">
        <title>Sequencing the genomes of 1000 actinobacteria strains.</title>
        <authorList>
            <person name="Klenk H.-P."/>
        </authorList>
    </citation>
    <scope>NUCLEOTIDE SEQUENCE [LARGE SCALE GENOMIC DNA]</scope>
    <source>
        <strain evidence="2 3">DSM 104001</strain>
    </source>
</reference>